<keyword evidence="4" id="KW-0378">Hydrolase</keyword>
<comment type="similarity">
    <text evidence="1">Belongs to the peptidase S28 family.</text>
</comment>
<dbReference type="PANTHER" id="PTHR11010">
    <property type="entry name" value="PROTEASE S28 PRO-X CARBOXYPEPTIDASE-RELATED"/>
    <property type="match status" value="1"/>
</dbReference>
<dbReference type="GO" id="GO:0008239">
    <property type="term" value="F:dipeptidyl-peptidase activity"/>
    <property type="evidence" value="ECO:0007669"/>
    <property type="project" value="TreeGrafter"/>
</dbReference>
<dbReference type="AlphaFoldDB" id="A0A1D0CEC2"/>
<evidence type="ECO:0000256" key="6">
    <source>
        <dbReference type="SAM" id="SignalP"/>
    </source>
</evidence>
<evidence type="ECO:0000256" key="3">
    <source>
        <dbReference type="ARBA" id="ARBA00022729"/>
    </source>
</evidence>
<dbReference type="InterPro" id="IPR029058">
    <property type="entry name" value="AB_hydrolase_fold"/>
</dbReference>
<feature type="chain" id="PRO_5008897083" evidence="6">
    <location>
        <begin position="20"/>
        <end position="527"/>
    </location>
</feature>
<accession>A0A1D0CEC2</accession>
<keyword evidence="5" id="KW-0325">Glycoprotein</keyword>
<dbReference type="GO" id="GO:0070008">
    <property type="term" value="F:serine-type exopeptidase activity"/>
    <property type="evidence" value="ECO:0007669"/>
    <property type="project" value="InterPro"/>
</dbReference>
<keyword evidence="3 6" id="KW-0732">Signal</keyword>
<sequence length="527" mass="58159">MAPPGLVALLALSASLVNARLQDGRPHGNAPPIPVLPVVEVLDSRTEAFQFSGSSIPPYNTVYYFDQLIDHDDASKGTFSQRYWHTWEFYQPGGPIILMTPGEANAAPYFGYLTNTSITGLIAQQEHGATIVLEHRFYGLSNPYPDLTPESLKYHTIQQAIDDLEYFANNVALPMPNGTGVTPDKAPWILVGGSYSGALTSWTMVNKPGLFWAGYASSAVVEAITDFWTYFEPIRQNMPVNCSADVAAVIAYVDETFSGENTTAIDELKATFGLSDVTHLDDAAGALRNNLWDWQSLQTNSGPGTQFTKFCDALEVKDGEVAGEEGWGLENALASWGGYWRDTYYSLLCGDANAEDCFGSYNASQEIYTNTDIDNTWRSWFWIVCNEVGYYQDGPPLGVDIKPIVTRLVNVETNYDARQCQLMYQDTYASPPLPDVERTNTVYKGWDVSIERLFFANGLRDPWREATMNAEGVEIQSTDRQPIVLSDGFHCSDLSAARGASDASIGALHKQALESMHNWLAEFTSSA</sequence>
<evidence type="ECO:0000256" key="1">
    <source>
        <dbReference type="ARBA" id="ARBA00011079"/>
    </source>
</evidence>
<dbReference type="Pfam" id="PF05577">
    <property type="entry name" value="Peptidase_S28"/>
    <property type="match status" value="1"/>
</dbReference>
<evidence type="ECO:0000256" key="4">
    <source>
        <dbReference type="ARBA" id="ARBA00022801"/>
    </source>
</evidence>
<keyword evidence="2" id="KW-0645">Protease</keyword>
<reference evidence="7" key="1">
    <citation type="submission" date="2015-12" db="EMBL/GenBank/DDBJ databases">
        <title>Peptidases of Flammulina velutipes for an improved hydrolysis of vegetable proteins - biochemical and molecular characterization.</title>
        <authorList>
            <person name="Linke D."/>
            <person name="Eisele N."/>
            <person name="Grimrath A."/>
            <person name="Berger R.G."/>
        </authorList>
    </citation>
    <scope>NUCLEOTIDE SEQUENCE</scope>
    <source>
        <strain evidence="7">DSMZ 1658</strain>
    </source>
</reference>
<gene>
    <name evidence="7" type="primary">fveS28</name>
</gene>
<evidence type="ECO:0000256" key="2">
    <source>
        <dbReference type="ARBA" id="ARBA00022670"/>
    </source>
</evidence>
<dbReference type="EMBL" id="LN999508">
    <property type="protein sequence ID" value="CUX90925.1"/>
    <property type="molecule type" value="mRNA"/>
</dbReference>
<protein>
    <submittedName>
        <fullName evidence="7">Serine peptidase S28</fullName>
    </submittedName>
</protein>
<dbReference type="SUPFAM" id="SSF53474">
    <property type="entry name" value="alpha/beta-Hydrolases"/>
    <property type="match status" value="1"/>
</dbReference>
<proteinExistence type="evidence at transcript level"/>
<dbReference type="InterPro" id="IPR008758">
    <property type="entry name" value="Peptidase_S28"/>
</dbReference>
<organism evidence="7">
    <name type="scientific">Flammulina velutipes</name>
    <name type="common">Agaricus velutipes</name>
    <dbReference type="NCBI Taxonomy" id="38945"/>
    <lineage>
        <taxon>Eukaryota</taxon>
        <taxon>Fungi</taxon>
        <taxon>Dikarya</taxon>
        <taxon>Basidiomycota</taxon>
        <taxon>Agaricomycotina</taxon>
        <taxon>Agaricomycetes</taxon>
        <taxon>Agaricomycetidae</taxon>
        <taxon>Agaricales</taxon>
        <taxon>Marasmiineae</taxon>
        <taxon>Physalacriaceae</taxon>
        <taxon>Flammulina</taxon>
    </lineage>
</organism>
<dbReference type="GO" id="GO:0006508">
    <property type="term" value="P:proteolysis"/>
    <property type="evidence" value="ECO:0007669"/>
    <property type="project" value="UniProtKB-KW"/>
</dbReference>
<evidence type="ECO:0000313" key="7">
    <source>
        <dbReference type="EMBL" id="CUX90925.1"/>
    </source>
</evidence>
<feature type="signal peptide" evidence="6">
    <location>
        <begin position="1"/>
        <end position="19"/>
    </location>
</feature>
<evidence type="ECO:0000256" key="5">
    <source>
        <dbReference type="ARBA" id="ARBA00023180"/>
    </source>
</evidence>
<dbReference type="PANTHER" id="PTHR11010:SF23">
    <property type="entry name" value="SERINE PEPTIDASE"/>
    <property type="match status" value="1"/>
</dbReference>
<name>A0A1D0CEC2_FLAVE</name>
<dbReference type="Gene3D" id="3.40.50.1820">
    <property type="entry name" value="alpha/beta hydrolase"/>
    <property type="match status" value="2"/>
</dbReference>